<dbReference type="OrthoDB" id="3316300at2759"/>
<dbReference type="AlphaFoldDB" id="A0A0C3LTK6"/>
<feature type="compositionally biased region" description="Polar residues" evidence="1">
    <location>
        <begin position="303"/>
        <end position="321"/>
    </location>
</feature>
<evidence type="ECO:0000313" key="3">
    <source>
        <dbReference type="Proteomes" id="UP000054248"/>
    </source>
</evidence>
<sequence length="486" mass="52099">MSDEMEGPSDLDTALLMLDGYDPVAVANALPEFHHVIADFQSNHALQAQLILTWDANFASQVLATWKPSQSTWTEVVGRAKDALHAVKLTLSALGAAGVRDAIAAAGKVHGGAKQVMLMNALRVSLQPDHLSQPPLNKPGSSDISTPAPHHRFPITPSASEAPSLPHSGGKSAKAKTKSNPLTVSTNKPLASNVGSNPSGAIVPQRIVLGQLVSTDSTKENVHPSTFNDLKYTMVTPISTQPGQGRATDFQKLFAADDAKRPTLVALKTVTVASPQPHMQTKSLSTDTRYHKAGTSSEFRDTASGSDQLASSIHGNKTPSTARLDRKNDKTSQLSIVPKEIDDHKESTRPSLTHAPTLAPISPTDGDYESGMDGVLPIPPREAGRFPNVDERSMGRDSEDEGAAYTDDGSEDDEEDDEGSEGETDSGDELSAVEADEPPIPNEDGEEEYPDGFLDPSLTRATKNIRIFYTKSTGNFWRSQLRVEQQ</sequence>
<dbReference type="HOGENOM" id="CLU_044124_0_0_1"/>
<dbReference type="EMBL" id="KN823056">
    <property type="protein sequence ID" value="KIO24712.1"/>
    <property type="molecule type" value="Genomic_DNA"/>
</dbReference>
<accession>A0A0C3LTK6</accession>
<organism evidence="2 3">
    <name type="scientific">Tulasnella calospora MUT 4182</name>
    <dbReference type="NCBI Taxonomy" id="1051891"/>
    <lineage>
        <taxon>Eukaryota</taxon>
        <taxon>Fungi</taxon>
        <taxon>Dikarya</taxon>
        <taxon>Basidiomycota</taxon>
        <taxon>Agaricomycotina</taxon>
        <taxon>Agaricomycetes</taxon>
        <taxon>Cantharellales</taxon>
        <taxon>Tulasnellaceae</taxon>
        <taxon>Tulasnella</taxon>
    </lineage>
</organism>
<evidence type="ECO:0000256" key="1">
    <source>
        <dbReference type="SAM" id="MobiDB-lite"/>
    </source>
</evidence>
<dbReference type="Proteomes" id="UP000054248">
    <property type="component" value="Unassembled WGS sequence"/>
</dbReference>
<feature type="compositionally biased region" description="Basic and acidic residues" evidence="1">
    <location>
        <begin position="339"/>
        <end position="348"/>
    </location>
</feature>
<feature type="compositionally biased region" description="Acidic residues" evidence="1">
    <location>
        <begin position="398"/>
        <end position="428"/>
    </location>
</feature>
<feature type="region of interest" description="Disordered" evidence="1">
    <location>
        <begin position="129"/>
        <end position="197"/>
    </location>
</feature>
<keyword evidence="3" id="KW-1185">Reference proteome</keyword>
<proteinExistence type="predicted"/>
<reference evidence="2 3" key="1">
    <citation type="submission" date="2014-04" db="EMBL/GenBank/DDBJ databases">
        <authorList>
            <consortium name="DOE Joint Genome Institute"/>
            <person name="Kuo A."/>
            <person name="Girlanda M."/>
            <person name="Perotto S."/>
            <person name="Kohler A."/>
            <person name="Nagy L.G."/>
            <person name="Floudas D."/>
            <person name="Copeland A."/>
            <person name="Barry K.W."/>
            <person name="Cichocki N."/>
            <person name="Veneault-Fourrey C."/>
            <person name="LaButti K."/>
            <person name="Lindquist E.A."/>
            <person name="Lipzen A."/>
            <person name="Lundell T."/>
            <person name="Morin E."/>
            <person name="Murat C."/>
            <person name="Sun H."/>
            <person name="Tunlid A."/>
            <person name="Henrissat B."/>
            <person name="Grigoriev I.V."/>
            <person name="Hibbett D.S."/>
            <person name="Martin F."/>
            <person name="Nordberg H.P."/>
            <person name="Cantor M.N."/>
            <person name="Hua S.X."/>
        </authorList>
    </citation>
    <scope>NUCLEOTIDE SEQUENCE [LARGE SCALE GENOMIC DNA]</scope>
    <source>
        <strain evidence="2 3">MUT 4182</strain>
    </source>
</reference>
<evidence type="ECO:0000313" key="2">
    <source>
        <dbReference type="EMBL" id="KIO24712.1"/>
    </source>
</evidence>
<feature type="region of interest" description="Disordered" evidence="1">
    <location>
        <begin position="276"/>
        <end position="457"/>
    </location>
</feature>
<protein>
    <submittedName>
        <fullName evidence="2">Uncharacterized protein</fullName>
    </submittedName>
</protein>
<gene>
    <name evidence="2" type="ORF">M407DRAFT_8831</name>
</gene>
<feature type="compositionally biased region" description="Basic and acidic residues" evidence="1">
    <location>
        <begin position="382"/>
        <end position="397"/>
    </location>
</feature>
<feature type="compositionally biased region" description="Polar residues" evidence="1">
    <location>
        <begin position="276"/>
        <end position="287"/>
    </location>
</feature>
<feature type="compositionally biased region" description="Polar residues" evidence="1">
    <location>
        <begin position="180"/>
        <end position="197"/>
    </location>
</feature>
<name>A0A0C3LTK6_9AGAM</name>
<reference evidence="3" key="2">
    <citation type="submission" date="2015-01" db="EMBL/GenBank/DDBJ databases">
        <title>Evolutionary Origins and Diversification of the Mycorrhizal Mutualists.</title>
        <authorList>
            <consortium name="DOE Joint Genome Institute"/>
            <consortium name="Mycorrhizal Genomics Consortium"/>
            <person name="Kohler A."/>
            <person name="Kuo A."/>
            <person name="Nagy L.G."/>
            <person name="Floudas D."/>
            <person name="Copeland A."/>
            <person name="Barry K.W."/>
            <person name="Cichocki N."/>
            <person name="Veneault-Fourrey C."/>
            <person name="LaButti K."/>
            <person name="Lindquist E.A."/>
            <person name="Lipzen A."/>
            <person name="Lundell T."/>
            <person name="Morin E."/>
            <person name="Murat C."/>
            <person name="Riley R."/>
            <person name="Ohm R."/>
            <person name="Sun H."/>
            <person name="Tunlid A."/>
            <person name="Henrissat B."/>
            <person name="Grigoriev I.V."/>
            <person name="Hibbett D.S."/>
            <person name="Martin F."/>
        </authorList>
    </citation>
    <scope>NUCLEOTIDE SEQUENCE [LARGE SCALE GENOMIC DNA]</scope>
    <source>
        <strain evidence="3">MUT 4182</strain>
    </source>
</reference>